<evidence type="ECO:0000256" key="5">
    <source>
        <dbReference type="ARBA" id="ARBA00023002"/>
    </source>
</evidence>
<gene>
    <name evidence="11" type="ORF">M431DRAFT_500906</name>
</gene>
<sequence>MFLLIILLCGLCLWQLGQACYHLWLSPLSHIPGPKWAAISLLYEFYYEVICSGQYTREIENMHRIYGPIVRVNPYEVHIKDPDFCIEHFSPVKKLDKYGWWYRVFGGPWSTISTEDHHVHKTRRGTFQNFLAPRMVRGFVPTIVEKLKGASAIMDRHVRTGNVLNLSNVYRCMAADVVSAYVLPTSLNLLESDDLGEEFQSSLRFFFETATSMRYLGFMEPIITIIPSIIFNAMLTQPAKALIRLVRKLEACVDDVIQKGPDMDKSGLCLLERINNNEHEKDEMFRERLLQEAEQFIVAGSETTGHTLAVTTFYILQYKNVQEKLLQELINADIVFDGNLEITKLQALPYLSAVITEGLRFSHGVGSRLPRINKSSEVQYKQWRIPAGVPISMTSRLHHEDARLFPEPYKFSPDRWLQADSKNLKKYLSPFGHGSRICPGMHLAIYEINIAIAYIFTHYTVINFDTTEADLVSKHDLGAPFPKQDSKGLQVTLRARVTE</sequence>
<protein>
    <recommendedName>
        <fullName evidence="13">Cytochrome P450</fullName>
    </recommendedName>
</protein>
<dbReference type="STRING" id="983964.A0A2T3ZV74"/>
<evidence type="ECO:0000313" key="11">
    <source>
        <dbReference type="EMBL" id="PTB48707.1"/>
    </source>
</evidence>
<keyword evidence="5 9" id="KW-0560">Oxidoreductase</keyword>
<evidence type="ECO:0000256" key="7">
    <source>
        <dbReference type="ARBA" id="ARBA00023033"/>
    </source>
</evidence>
<dbReference type="PROSITE" id="PS00086">
    <property type="entry name" value="CYTOCHROME_P450"/>
    <property type="match status" value="1"/>
</dbReference>
<evidence type="ECO:0000313" key="12">
    <source>
        <dbReference type="Proteomes" id="UP000241690"/>
    </source>
</evidence>
<dbReference type="GO" id="GO:0020037">
    <property type="term" value="F:heme binding"/>
    <property type="evidence" value="ECO:0007669"/>
    <property type="project" value="InterPro"/>
</dbReference>
<organism evidence="11 12">
    <name type="scientific">Trichoderma harzianum CBS 226.95</name>
    <dbReference type="NCBI Taxonomy" id="983964"/>
    <lineage>
        <taxon>Eukaryota</taxon>
        <taxon>Fungi</taxon>
        <taxon>Dikarya</taxon>
        <taxon>Ascomycota</taxon>
        <taxon>Pezizomycotina</taxon>
        <taxon>Sordariomycetes</taxon>
        <taxon>Hypocreomycetidae</taxon>
        <taxon>Hypocreales</taxon>
        <taxon>Hypocreaceae</taxon>
        <taxon>Trichoderma</taxon>
    </lineage>
</organism>
<dbReference type="RefSeq" id="XP_024768384.1">
    <property type="nucleotide sequence ID" value="XM_024917963.1"/>
</dbReference>
<dbReference type="InterPro" id="IPR050121">
    <property type="entry name" value="Cytochrome_P450_monoxygenase"/>
</dbReference>
<comment type="cofactor">
    <cofactor evidence="1 8">
        <name>heme</name>
        <dbReference type="ChEBI" id="CHEBI:30413"/>
    </cofactor>
</comment>
<keyword evidence="7 9" id="KW-0503">Monooxygenase</keyword>
<dbReference type="PRINTS" id="PR00465">
    <property type="entry name" value="EP450IV"/>
</dbReference>
<dbReference type="PRINTS" id="PR00385">
    <property type="entry name" value="P450"/>
</dbReference>
<dbReference type="CDD" id="cd11062">
    <property type="entry name" value="CYP58-like"/>
    <property type="match status" value="1"/>
</dbReference>
<dbReference type="EMBL" id="KZ679697">
    <property type="protein sequence ID" value="PTB48707.1"/>
    <property type="molecule type" value="Genomic_DNA"/>
</dbReference>
<dbReference type="InterPro" id="IPR001128">
    <property type="entry name" value="Cyt_P450"/>
</dbReference>
<evidence type="ECO:0008006" key="13">
    <source>
        <dbReference type="Google" id="ProtNLM"/>
    </source>
</evidence>
<evidence type="ECO:0000256" key="3">
    <source>
        <dbReference type="ARBA" id="ARBA00022617"/>
    </source>
</evidence>
<dbReference type="Gene3D" id="1.10.630.10">
    <property type="entry name" value="Cytochrome P450"/>
    <property type="match status" value="1"/>
</dbReference>
<feature type="signal peptide" evidence="10">
    <location>
        <begin position="1"/>
        <end position="19"/>
    </location>
</feature>
<comment type="similarity">
    <text evidence="2 9">Belongs to the cytochrome P450 family.</text>
</comment>
<dbReference type="InterPro" id="IPR017972">
    <property type="entry name" value="Cyt_P450_CS"/>
</dbReference>
<keyword evidence="6 8" id="KW-0408">Iron</keyword>
<dbReference type="Pfam" id="PF00067">
    <property type="entry name" value="p450"/>
    <property type="match status" value="1"/>
</dbReference>
<accession>A0A2T3ZV74</accession>
<keyword evidence="4 8" id="KW-0479">Metal-binding</keyword>
<evidence type="ECO:0000256" key="4">
    <source>
        <dbReference type="ARBA" id="ARBA00022723"/>
    </source>
</evidence>
<keyword evidence="3 8" id="KW-0349">Heme</keyword>
<evidence type="ECO:0000256" key="6">
    <source>
        <dbReference type="ARBA" id="ARBA00023004"/>
    </source>
</evidence>
<dbReference type="SUPFAM" id="SSF48264">
    <property type="entry name" value="Cytochrome P450"/>
    <property type="match status" value="1"/>
</dbReference>
<dbReference type="PANTHER" id="PTHR24305">
    <property type="entry name" value="CYTOCHROME P450"/>
    <property type="match status" value="1"/>
</dbReference>
<feature type="binding site" description="axial binding residue" evidence="8">
    <location>
        <position position="438"/>
    </location>
    <ligand>
        <name>heme</name>
        <dbReference type="ChEBI" id="CHEBI:30413"/>
    </ligand>
    <ligandPart>
        <name>Fe</name>
        <dbReference type="ChEBI" id="CHEBI:18248"/>
    </ligandPart>
</feature>
<keyword evidence="10" id="KW-0732">Signal</keyword>
<name>A0A2T3ZV74_TRIHA</name>
<dbReference type="Proteomes" id="UP000241690">
    <property type="component" value="Unassembled WGS sequence"/>
</dbReference>
<dbReference type="InterPro" id="IPR036396">
    <property type="entry name" value="Cyt_P450_sf"/>
</dbReference>
<proteinExistence type="inferred from homology"/>
<keyword evidence="12" id="KW-1185">Reference proteome</keyword>
<reference evidence="11 12" key="1">
    <citation type="submission" date="2016-07" db="EMBL/GenBank/DDBJ databases">
        <title>Multiple horizontal gene transfer events from other fungi enriched the ability of initially mycotrophic Trichoderma (Ascomycota) to feed on dead plant biomass.</title>
        <authorList>
            <consortium name="DOE Joint Genome Institute"/>
            <person name="Aerts A."/>
            <person name="Atanasova L."/>
            <person name="Chenthamara K."/>
            <person name="Zhang J."/>
            <person name="Grujic M."/>
            <person name="Henrissat B."/>
            <person name="Kuo A."/>
            <person name="Salamov A."/>
            <person name="Lipzen A."/>
            <person name="Labutti K."/>
            <person name="Barry K."/>
            <person name="Miao Y."/>
            <person name="Rahimi M.J."/>
            <person name="Shen Q."/>
            <person name="Grigoriev I.V."/>
            <person name="Kubicek C.P."/>
            <person name="Druzhinina I.S."/>
        </authorList>
    </citation>
    <scope>NUCLEOTIDE SEQUENCE [LARGE SCALE GENOMIC DNA]</scope>
    <source>
        <strain evidence="11 12">CBS 226.95</strain>
    </source>
</reference>
<dbReference type="GO" id="GO:0004497">
    <property type="term" value="F:monooxygenase activity"/>
    <property type="evidence" value="ECO:0007669"/>
    <property type="project" value="UniProtKB-KW"/>
</dbReference>
<evidence type="ECO:0000256" key="8">
    <source>
        <dbReference type="PIRSR" id="PIRSR602403-1"/>
    </source>
</evidence>
<dbReference type="GO" id="GO:0016705">
    <property type="term" value="F:oxidoreductase activity, acting on paired donors, with incorporation or reduction of molecular oxygen"/>
    <property type="evidence" value="ECO:0007669"/>
    <property type="project" value="InterPro"/>
</dbReference>
<evidence type="ECO:0000256" key="1">
    <source>
        <dbReference type="ARBA" id="ARBA00001971"/>
    </source>
</evidence>
<evidence type="ECO:0000256" key="2">
    <source>
        <dbReference type="ARBA" id="ARBA00010617"/>
    </source>
</evidence>
<dbReference type="PANTHER" id="PTHR24305:SF157">
    <property type="entry name" value="N-ACETYLTRYPTOPHAN 6-HYDROXYLASE IVOC-RELATED"/>
    <property type="match status" value="1"/>
</dbReference>
<dbReference type="GeneID" id="36626532"/>
<feature type="chain" id="PRO_5015768049" description="Cytochrome P450" evidence="10">
    <location>
        <begin position="20"/>
        <end position="499"/>
    </location>
</feature>
<evidence type="ECO:0000256" key="10">
    <source>
        <dbReference type="SAM" id="SignalP"/>
    </source>
</evidence>
<dbReference type="GO" id="GO:0005506">
    <property type="term" value="F:iron ion binding"/>
    <property type="evidence" value="ECO:0007669"/>
    <property type="project" value="InterPro"/>
</dbReference>
<evidence type="ECO:0000256" key="9">
    <source>
        <dbReference type="RuleBase" id="RU000461"/>
    </source>
</evidence>
<dbReference type="InterPro" id="IPR002403">
    <property type="entry name" value="Cyt_P450_E_grp-IV"/>
</dbReference>
<dbReference type="AlphaFoldDB" id="A0A2T3ZV74"/>